<dbReference type="EMBL" id="LAZR01028732">
    <property type="protein sequence ID" value="KKL61714.1"/>
    <property type="molecule type" value="Genomic_DNA"/>
</dbReference>
<dbReference type="AlphaFoldDB" id="A0A0F9DJ76"/>
<gene>
    <name evidence="1" type="ORF">LCGC14_2192540</name>
</gene>
<protein>
    <submittedName>
        <fullName evidence="1">Uncharacterized protein</fullName>
    </submittedName>
</protein>
<reference evidence="1" key="1">
    <citation type="journal article" date="2015" name="Nature">
        <title>Complex archaea that bridge the gap between prokaryotes and eukaryotes.</title>
        <authorList>
            <person name="Spang A."/>
            <person name="Saw J.H."/>
            <person name="Jorgensen S.L."/>
            <person name="Zaremba-Niedzwiedzka K."/>
            <person name="Martijn J."/>
            <person name="Lind A.E."/>
            <person name="van Eijk R."/>
            <person name="Schleper C."/>
            <person name="Guy L."/>
            <person name="Ettema T.J."/>
        </authorList>
    </citation>
    <scope>NUCLEOTIDE SEQUENCE</scope>
</reference>
<organism evidence="1">
    <name type="scientific">marine sediment metagenome</name>
    <dbReference type="NCBI Taxonomy" id="412755"/>
    <lineage>
        <taxon>unclassified sequences</taxon>
        <taxon>metagenomes</taxon>
        <taxon>ecological metagenomes</taxon>
    </lineage>
</organism>
<evidence type="ECO:0000313" key="1">
    <source>
        <dbReference type="EMBL" id="KKL61714.1"/>
    </source>
</evidence>
<name>A0A0F9DJ76_9ZZZZ</name>
<accession>A0A0F9DJ76</accession>
<comment type="caution">
    <text evidence="1">The sequence shown here is derived from an EMBL/GenBank/DDBJ whole genome shotgun (WGS) entry which is preliminary data.</text>
</comment>
<sequence length="64" mass="7082">MGAIKEPYEKYLTVSALIYSMCLETFKSIGSPGISSEMAEKIVLEAVTMIAKQFASCEIDWSKL</sequence>
<proteinExistence type="predicted"/>